<dbReference type="PROSITE" id="PS51257">
    <property type="entry name" value="PROKAR_LIPOPROTEIN"/>
    <property type="match status" value="1"/>
</dbReference>
<evidence type="ECO:0000313" key="2">
    <source>
        <dbReference type="Proteomes" id="UP000235023"/>
    </source>
</evidence>
<keyword evidence="2" id="KW-1185">Reference proteome</keyword>
<organism evidence="1 2">
    <name type="scientific">Aspergillus taichungensis</name>
    <dbReference type="NCBI Taxonomy" id="482145"/>
    <lineage>
        <taxon>Eukaryota</taxon>
        <taxon>Fungi</taxon>
        <taxon>Dikarya</taxon>
        <taxon>Ascomycota</taxon>
        <taxon>Pezizomycotina</taxon>
        <taxon>Eurotiomycetes</taxon>
        <taxon>Eurotiomycetidae</taxon>
        <taxon>Eurotiales</taxon>
        <taxon>Aspergillaceae</taxon>
        <taxon>Aspergillus</taxon>
        <taxon>Aspergillus subgen. Circumdati</taxon>
    </lineage>
</organism>
<dbReference type="AlphaFoldDB" id="A0A2J5I6R2"/>
<dbReference type="Proteomes" id="UP000235023">
    <property type="component" value="Unassembled WGS sequence"/>
</dbReference>
<accession>A0A2J5I6R2</accession>
<gene>
    <name evidence="1" type="ORF">BDW42DRAFT_160316</name>
</gene>
<evidence type="ECO:0000313" key="1">
    <source>
        <dbReference type="EMBL" id="PLN85658.1"/>
    </source>
</evidence>
<protein>
    <submittedName>
        <fullName evidence="1">Uncharacterized protein</fullName>
    </submittedName>
</protein>
<proteinExistence type="predicted"/>
<sequence length="185" mass="20488">MKFTNSIAIAGIACSGMLPTVSAILGTSCLSALKAASQVPELFIEHLQREACSVGCEPTMKQWQHALKNQIIGELVEDGTAFCDAPEAKDAIADFLEDLMLGTGEACNHKLENKHLCHDPESVEPFVTCVRSKAQSSVTKSAPRLFQYMSEARCRKAEEYFTGDQLWEKDFPEHIQEYLSVCRDL</sequence>
<dbReference type="OrthoDB" id="4428927at2759"/>
<dbReference type="EMBL" id="KZ559503">
    <property type="protein sequence ID" value="PLN85658.1"/>
    <property type="molecule type" value="Genomic_DNA"/>
</dbReference>
<name>A0A2J5I6R2_9EURO</name>
<reference evidence="2" key="1">
    <citation type="submission" date="2017-12" db="EMBL/GenBank/DDBJ databases">
        <authorList>
            <consortium name="DOE Joint Genome Institute"/>
            <person name="Mondo S.J."/>
            <person name="Kjaerbolling I."/>
            <person name="Vesth T.C."/>
            <person name="Frisvad J.C."/>
            <person name="Nybo J.L."/>
            <person name="Theobald S."/>
            <person name="Kuo A."/>
            <person name="Bowyer P."/>
            <person name="Matsuda Y."/>
            <person name="Lyhne E.K."/>
            <person name="Kogle M.E."/>
            <person name="Clum A."/>
            <person name="Lipzen A."/>
            <person name="Salamov A."/>
            <person name="Ngan C.Y."/>
            <person name="Daum C."/>
            <person name="Chiniquy J."/>
            <person name="Barry K."/>
            <person name="LaButti K."/>
            <person name="Haridas S."/>
            <person name="Simmons B.A."/>
            <person name="Magnuson J.K."/>
            <person name="Mortensen U.H."/>
            <person name="Larsen T.O."/>
            <person name="Grigoriev I.V."/>
            <person name="Baker S.E."/>
            <person name="Andersen M.R."/>
            <person name="Nordberg H.P."/>
            <person name="Cantor M.N."/>
            <person name="Hua S.X."/>
        </authorList>
    </citation>
    <scope>NUCLEOTIDE SEQUENCE [LARGE SCALE GENOMIC DNA]</scope>
    <source>
        <strain evidence="2">IBT 19404</strain>
    </source>
</reference>